<dbReference type="EMBL" id="QZWG01000014">
    <property type="protein sequence ID" value="RZB68550.1"/>
    <property type="molecule type" value="Genomic_DNA"/>
</dbReference>
<evidence type="ECO:0000313" key="3">
    <source>
        <dbReference type="Proteomes" id="UP000289340"/>
    </source>
</evidence>
<evidence type="ECO:0000256" key="1">
    <source>
        <dbReference type="SAM" id="Phobius"/>
    </source>
</evidence>
<comment type="caution">
    <text evidence="2">The sequence shown here is derived from an EMBL/GenBank/DDBJ whole genome shotgun (WGS) entry which is preliminary data.</text>
</comment>
<feature type="transmembrane region" description="Helical" evidence="1">
    <location>
        <begin position="46"/>
        <end position="68"/>
    </location>
</feature>
<proteinExistence type="predicted"/>
<keyword evidence="3" id="KW-1185">Reference proteome</keyword>
<gene>
    <name evidence="2" type="ORF">D0Y65_038360</name>
</gene>
<reference evidence="2 3" key="1">
    <citation type="submission" date="2018-09" db="EMBL/GenBank/DDBJ databases">
        <title>A high-quality reference genome of wild soybean provides a powerful tool to mine soybean genomes.</title>
        <authorList>
            <person name="Xie M."/>
            <person name="Chung C.Y.L."/>
            <person name="Li M.-W."/>
            <person name="Wong F.-L."/>
            <person name="Chan T.-F."/>
            <person name="Lam H.-M."/>
        </authorList>
    </citation>
    <scope>NUCLEOTIDE SEQUENCE [LARGE SCALE GENOMIC DNA]</scope>
    <source>
        <strain evidence="3">cv. W05</strain>
        <tissue evidence="2">Hypocotyl of etiolated seedlings</tissue>
    </source>
</reference>
<evidence type="ECO:0000313" key="2">
    <source>
        <dbReference type="EMBL" id="RZB68550.1"/>
    </source>
</evidence>
<dbReference type="AlphaFoldDB" id="A0A445H4G9"/>
<keyword evidence="1" id="KW-0472">Membrane</keyword>
<protein>
    <submittedName>
        <fullName evidence="2">Uncharacterized protein</fullName>
    </submittedName>
</protein>
<feature type="transmembrane region" description="Helical" evidence="1">
    <location>
        <begin position="80"/>
        <end position="104"/>
    </location>
</feature>
<name>A0A445H4G9_GLYSO</name>
<sequence>MMEMPNEKLKGYASFSLSMCFFFDFFHNMFIVSFKTIIFISKLHECASFSLSMCFFSIFFTTCSLFLLKLPFLSQKASIFIFKLHECALVSLSMCYFFHCMFVVSSKVTIFISKSFDFYLQTP</sequence>
<keyword evidence="1" id="KW-1133">Transmembrane helix</keyword>
<accession>A0A445H4G9</accession>
<keyword evidence="1" id="KW-0812">Transmembrane</keyword>
<feature type="transmembrane region" description="Helical" evidence="1">
    <location>
        <begin position="12"/>
        <end position="34"/>
    </location>
</feature>
<dbReference type="Proteomes" id="UP000289340">
    <property type="component" value="Chromosome 14"/>
</dbReference>
<organism evidence="2 3">
    <name type="scientific">Glycine soja</name>
    <name type="common">Wild soybean</name>
    <dbReference type="NCBI Taxonomy" id="3848"/>
    <lineage>
        <taxon>Eukaryota</taxon>
        <taxon>Viridiplantae</taxon>
        <taxon>Streptophyta</taxon>
        <taxon>Embryophyta</taxon>
        <taxon>Tracheophyta</taxon>
        <taxon>Spermatophyta</taxon>
        <taxon>Magnoliopsida</taxon>
        <taxon>eudicotyledons</taxon>
        <taxon>Gunneridae</taxon>
        <taxon>Pentapetalae</taxon>
        <taxon>rosids</taxon>
        <taxon>fabids</taxon>
        <taxon>Fabales</taxon>
        <taxon>Fabaceae</taxon>
        <taxon>Papilionoideae</taxon>
        <taxon>50 kb inversion clade</taxon>
        <taxon>NPAAA clade</taxon>
        <taxon>indigoferoid/millettioid clade</taxon>
        <taxon>Phaseoleae</taxon>
        <taxon>Glycine</taxon>
        <taxon>Glycine subgen. Soja</taxon>
    </lineage>
</organism>